<dbReference type="GO" id="GO:0005524">
    <property type="term" value="F:ATP binding"/>
    <property type="evidence" value="ECO:0007669"/>
    <property type="project" value="UniProtKB-KW"/>
</dbReference>
<dbReference type="GO" id="GO:0004386">
    <property type="term" value="F:helicase activity"/>
    <property type="evidence" value="ECO:0007669"/>
    <property type="project" value="UniProtKB-KW"/>
</dbReference>
<dbReference type="PANTHER" id="PTHR35372">
    <property type="entry name" value="ATP BINDING PROTEIN-RELATED"/>
    <property type="match status" value="1"/>
</dbReference>
<dbReference type="PROSITE" id="PS51206">
    <property type="entry name" value="SF3_HELICASE_1"/>
    <property type="match status" value="1"/>
</dbReference>
<evidence type="ECO:0000256" key="2">
    <source>
        <dbReference type="ARBA" id="ARBA00022801"/>
    </source>
</evidence>
<dbReference type="Proteomes" id="UP000199377">
    <property type="component" value="Unassembled WGS sequence"/>
</dbReference>
<dbReference type="GO" id="GO:0016787">
    <property type="term" value="F:hydrolase activity"/>
    <property type="evidence" value="ECO:0007669"/>
    <property type="project" value="UniProtKB-KW"/>
</dbReference>
<organism evidence="6 7">
    <name type="scientific">Albimonas pacifica</name>
    <dbReference type="NCBI Taxonomy" id="1114924"/>
    <lineage>
        <taxon>Bacteria</taxon>
        <taxon>Pseudomonadati</taxon>
        <taxon>Pseudomonadota</taxon>
        <taxon>Alphaproteobacteria</taxon>
        <taxon>Rhodobacterales</taxon>
        <taxon>Paracoccaceae</taxon>
        <taxon>Albimonas</taxon>
    </lineage>
</organism>
<proteinExistence type="predicted"/>
<dbReference type="InterPro" id="IPR051620">
    <property type="entry name" value="ORF904-like_C"/>
</dbReference>
<dbReference type="NCBIfam" id="TIGR01613">
    <property type="entry name" value="primase_Cterm"/>
    <property type="match status" value="1"/>
</dbReference>
<feature type="region of interest" description="Disordered" evidence="4">
    <location>
        <begin position="39"/>
        <end position="60"/>
    </location>
</feature>
<dbReference type="InterPro" id="IPR014015">
    <property type="entry name" value="Helicase_SF3_DNA-vir"/>
</dbReference>
<dbReference type="EMBL" id="FOQH01000024">
    <property type="protein sequence ID" value="SFJ27392.1"/>
    <property type="molecule type" value="Genomic_DNA"/>
</dbReference>
<dbReference type="PANTHER" id="PTHR35372:SF2">
    <property type="entry name" value="SF3 HELICASE DOMAIN-CONTAINING PROTEIN"/>
    <property type="match status" value="1"/>
</dbReference>
<keyword evidence="1" id="KW-0547">Nucleotide-binding</keyword>
<keyword evidence="7" id="KW-1185">Reference proteome</keyword>
<dbReference type="SUPFAM" id="SSF52540">
    <property type="entry name" value="P-loop containing nucleoside triphosphate hydrolases"/>
    <property type="match status" value="1"/>
</dbReference>
<dbReference type="AlphaFoldDB" id="A0A1I3Q193"/>
<evidence type="ECO:0000313" key="6">
    <source>
        <dbReference type="EMBL" id="SFJ27392.1"/>
    </source>
</evidence>
<accession>A0A1I3Q193</accession>
<dbReference type="InterPro" id="IPR014818">
    <property type="entry name" value="Phage/plasmid_primase_P4_C"/>
</dbReference>
<dbReference type="STRING" id="1114924.SAMN05216258_1246"/>
<evidence type="ECO:0000256" key="1">
    <source>
        <dbReference type="ARBA" id="ARBA00022741"/>
    </source>
</evidence>
<evidence type="ECO:0000256" key="3">
    <source>
        <dbReference type="ARBA" id="ARBA00022840"/>
    </source>
</evidence>
<protein>
    <submittedName>
        <fullName evidence="6">Putative DNA primase/helicase</fullName>
    </submittedName>
</protein>
<dbReference type="Pfam" id="PF08706">
    <property type="entry name" value="D5_N"/>
    <property type="match status" value="1"/>
</dbReference>
<dbReference type="Gene3D" id="3.40.50.300">
    <property type="entry name" value="P-loop containing nucleotide triphosphate hydrolases"/>
    <property type="match status" value="1"/>
</dbReference>
<evidence type="ECO:0000259" key="5">
    <source>
        <dbReference type="PROSITE" id="PS51206"/>
    </source>
</evidence>
<reference evidence="6 7" key="1">
    <citation type="submission" date="2016-10" db="EMBL/GenBank/DDBJ databases">
        <authorList>
            <person name="de Groot N.N."/>
        </authorList>
    </citation>
    <scope>NUCLEOTIDE SEQUENCE [LARGE SCALE GENOMIC DNA]</scope>
    <source>
        <strain evidence="6 7">CGMCC 1.11030</strain>
    </source>
</reference>
<dbReference type="InterPro" id="IPR027417">
    <property type="entry name" value="P-loop_NTPase"/>
</dbReference>
<keyword evidence="6" id="KW-0347">Helicase</keyword>
<gene>
    <name evidence="6" type="ORF">SAMN05216258_1246</name>
</gene>
<keyword evidence="3" id="KW-0067">ATP-binding</keyword>
<evidence type="ECO:0000313" key="7">
    <source>
        <dbReference type="Proteomes" id="UP000199377"/>
    </source>
</evidence>
<sequence>MELLKALLQVDASGFDACPSLLNCANGTLDLEALAASRRGNEASDGSQPRTPLRPHDAGDRLTKVARATWDPDADGIAWDRFLSDVMPDPEMRAFLQRALGLAVFGRNDQQVALFLRGEGGNGKSTLVNAVAYTLGDYAAPCRIELLLETRTQSAGAPSPEEMNLPGARLFLCPEPDRSDRLSAKKLKAFTGGDPRPIRAPYGEREFVYTPTGLPVITCNRTPRLATDDHGTRRRMVFIPFEARLDQLPPGRRRDQRDLEAELRAEAPAILNWLIEGWLATRARGLDAPPAAREQRESFEALEDPVGEFLADRCVHRLGKRLRKQAVFDAYDRWAAREMAPPLPRDAFNRIMTEKGHVARKTSGGRLHWEDIAWASDGADDAPSD</sequence>
<feature type="domain" description="SF3 helicase" evidence="5">
    <location>
        <begin position="91"/>
        <end position="254"/>
    </location>
</feature>
<name>A0A1I3Q193_9RHOB</name>
<evidence type="ECO:0000256" key="4">
    <source>
        <dbReference type="SAM" id="MobiDB-lite"/>
    </source>
</evidence>
<dbReference type="InterPro" id="IPR006500">
    <property type="entry name" value="Helicase_put_C_phage/plasmid"/>
</dbReference>
<keyword evidence="2" id="KW-0378">Hydrolase</keyword>